<sequence length="242" mass="27837">MGTKIEYAINPLAASTNTKSFDFNAHHRVDDWDYFQSREVKKFQRTREDGFRNSMDRMLEKHNIDSIKRTMQIHEDIFKHQVQELHRLYSVQKMMMAELKKEIKQSRISSASMASSEMNHSHIFMKTQNATTTSGYIFQVQNIPEDPSSRERSGSSQIGNKMSIEGSDEESEVELTLSIGVSSNKKRYKGQELMKETREIDSTASFKSDSGPNTPMSSSSATFDNQEKKMPHWLFGLSINRS</sequence>
<reference evidence="2" key="1">
    <citation type="journal article" date="2023" name="G3 (Bethesda)">
        <title>Genome assembly and association tests identify interacting loci associated with vigor, precocity, and sex in interspecific pistachio rootstocks.</title>
        <authorList>
            <person name="Palmer W."/>
            <person name="Jacygrad E."/>
            <person name="Sagayaradj S."/>
            <person name="Cavanaugh K."/>
            <person name="Han R."/>
            <person name="Bertier L."/>
            <person name="Beede B."/>
            <person name="Kafkas S."/>
            <person name="Golino D."/>
            <person name="Preece J."/>
            <person name="Michelmore R."/>
        </authorList>
    </citation>
    <scope>NUCLEOTIDE SEQUENCE [LARGE SCALE GENOMIC DNA]</scope>
</reference>
<evidence type="ECO:0000313" key="2">
    <source>
        <dbReference type="Proteomes" id="UP001163603"/>
    </source>
</evidence>
<protein>
    <submittedName>
        <fullName evidence="1">Uncharacterized protein</fullName>
    </submittedName>
</protein>
<dbReference type="Proteomes" id="UP001163603">
    <property type="component" value="Chromosome 8"/>
</dbReference>
<keyword evidence="2" id="KW-1185">Reference proteome</keyword>
<evidence type="ECO:0000313" key="1">
    <source>
        <dbReference type="EMBL" id="KAJ0030870.1"/>
    </source>
</evidence>
<organism evidence="1 2">
    <name type="scientific">Pistacia integerrima</name>
    <dbReference type="NCBI Taxonomy" id="434235"/>
    <lineage>
        <taxon>Eukaryota</taxon>
        <taxon>Viridiplantae</taxon>
        <taxon>Streptophyta</taxon>
        <taxon>Embryophyta</taxon>
        <taxon>Tracheophyta</taxon>
        <taxon>Spermatophyta</taxon>
        <taxon>Magnoliopsida</taxon>
        <taxon>eudicotyledons</taxon>
        <taxon>Gunneridae</taxon>
        <taxon>Pentapetalae</taxon>
        <taxon>rosids</taxon>
        <taxon>malvids</taxon>
        <taxon>Sapindales</taxon>
        <taxon>Anacardiaceae</taxon>
        <taxon>Pistacia</taxon>
    </lineage>
</organism>
<name>A0ACC0Y6G3_9ROSI</name>
<proteinExistence type="predicted"/>
<dbReference type="EMBL" id="CM047743">
    <property type="protein sequence ID" value="KAJ0030870.1"/>
    <property type="molecule type" value="Genomic_DNA"/>
</dbReference>
<comment type="caution">
    <text evidence="1">The sequence shown here is derived from an EMBL/GenBank/DDBJ whole genome shotgun (WGS) entry which is preliminary data.</text>
</comment>
<gene>
    <name evidence="1" type="ORF">Pint_14075</name>
</gene>
<accession>A0ACC0Y6G3</accession>